<keyword evidence="1" id="KW-0479">Metal-binding</keyword>
<proteinExistence type="predicted"/>
<name>A0A0D0AQD9_9AGAM</name>
<reference evidence="5" key="2">
    <citation type="submission" date="2015-01" db="EMBL/GenBank/DDBJ databases">
        <title>Evolutionary Origins and Diversification of the Mycorrhizal Mutualists.</title>
        <authorList>
            <consortium name="DOE Joint Genome Institute"/>
            <consortium name="Mycorrhizal Genomics Consortium"/>
            <person name="Kohler A."/>
            <person name="Kuo A."/>
            <person name="Nagy L.G."/>
            <person name="Floudas D."/>
            <person name="Copeland A."/>
            <person name="Barry K.W."/>
            <person name="Cichocki N."/>
            <person name="Veneault-Fourrey C."/>
            <person name="LaButti K."/>
            <person name="Lindquist E.A."/>
            <person name="Lipzen A."/>
            <person name="Lundell T."/>
            <person name="Morin E."/>
            <person name="Murat C."/>
            <person name="Riley R."/>
            <person name="Ohm R."/>
            <person name="Sun H."/>
            <person name="Tunlid A."/>
            <person name="Henrissat B."/>
            <person name="Grigoriev I.V."/>
            <person name="Hibbett D.S."/>
            <person name="Martin F."/>
        </authorList>
    </citation>
    <scope>NUCLEOTIDE SEQUENCE [LARGE SCALE GENOMIC DNA]</scope>
    <source>
        <strain evidence="5">UH-Slu-Lm8-n1</strain>
    </source>
</reference>
<dbReference type="InParanoid" id="A0A0D0AQD9"/>
<dbReference type="SUPFAM" id="SSF57667">
    <property type="entry name" value="beta-beta-alpha zinc fingers"/>
    <property type="match status" value="1"/>
</dbReference>
<dbReference type="AlphaFoldDB" id="A0A0D0AQD9"/>
<dbReference type="InterPro" id="IPR013087">
    <property type="entry name" value="Znf_C2H2_type"/>
</dbReference>
<evidence type="ECO:0000313" key="5">
    <source>
        <dbReference type="Proteomes" id="UP000054485"/>
    </source>
</evidence>
<dbReference type="Proteomes" id="UP000054485">
    <property type="component" value="Unassembled WGS sequence"/>
</dbReference>
<keyword evidence="1" id="KW-0862">Zinc</keyword>
<keyword evidence="5" id="KW-1185">Reference proteome</keyword>
<feature type="domain" description="C2H2-type" evidence="3">
    <location>
        <begin position="172"/>
        <end position="200"/>
    </location>
</feature>
<dbReference type="InterPro" id="IPR036236">
    <property type="entry name" value="Znf_C2H2_sf"/>
</dbReference>
<feature type="region of interest" description="Disordered" evidence="2">
    <location>
        <begin position="65"/>
        <end position="87"/>
    </location>
</feature>
<dbReference type="STRING" id="930992.A0A0D0AQD9"/>
<dbReference type="HOGENOM" id="CLU_1230621_0_0_1"/>
<dbReference type="EMBL" id="KN835200">
    <property type="protein sequence ID" value="KIK43956.1"/>
    <property type="molecule type" value="Genomic_DNA"/>
</dbReference>
<dbReference type="GO" id="GO:0008270">
    <property type="term" value="F:zinc ion binding"/>
    <property type="evidence" value="ECO:0007669"/>
    <property type="project" value="UniProtKB-KW"/>
</dbReference>
<reference evidence="4 5" key="1">
    <citation type="submission" date="2014-04" db="EMBL/GenBank/DDBJ databases">
        <authorList>
            <consortium name="DOE Joint Genome Institute"/>
            <person name="Kuo A."/>
            <person name="Ruytinx J."/>
            <person name="Rineau F."/>
            <person name="Colpaert J."/>
            <person name="Kohler A."/>
            <person name="Nagy L.G."/>
            <person name="Floudas D."/>
            <person name="Copeland A."/>
            <person name="Barry K.W."/>
            <person name="Cichocki N."/>
            <person name="Veneault-Fourrey C."/>
            <person name="LaButti K."/>
            <person name="Lindquist E.A."/>
            <person name="Lipzen A."/>
            <person name="Lundell T."/>
            <person name="Morin E."/>
            <person name="Murat C."/>
            <person name="Sun H."/>
            <person name="Tunlid A."/>
            <person name="Henrissat B."/>
            <person name="Grigoriev I.V."/>
            <person name="Hibbett D.S."/>
            <person name="Martin F."/>
            <person name="Nordberg H.P."/>
            <person name="Cantor M.N."/>
            <person name="Hua S.X."/>
        </authorList>
    </citation>
    <scope>NUCLEOTIDE SEQUENCE [LARGE SCALE GENOMIC DNA]</scope>
    <source>
        <strain evidence="4 5">UH-Slu-Lm8-n1</strain>
    </source>
</reference>
<evidence type="ECO:0000259" key="3">
    <source>
        <dbReference type="PROSITE" id="PS50157"/>
    </source>
</evidence>
<dbReference type="PROSITE" id="PS00028">
    <property type="entry name" value="ZINC_FINGER_C2H2_1"/>
    <property type="match status" value="1"/>
</dbReference>
<accession>A0A0D0AQD9</accession>
<gene>
    <name evidence="4" type="ORF">CY34DRAFT_803188</name>
</gene>
<dbReference type="OrthoDB" id="2664367at2759"/>
<keyword evidence="1" id="KW-0863">Zinc-finger</keyword>
<sequence>MEGVLNTMNDEAAGDTTLLHFDEKDQGLAIFLYEKFIKPREPEPPEDLEVDLLQALEEYLARHPPNEASSSAEDNPAEPSQDDSMEIGVPDDTQRCGWMDEITNQRCPQFVLAGLKAMLLHLNTAHNVSGSEKAPKECRWAVLRPGYESACGATFQRRNVPRHIAKHLGLRWICNLCDKSFARSDLLKSHRRKDHQAQDKSEIETKLQMAWALSCTMRGAPTHPQ</sequence>
<protein>
    <submittedName>
        <fullName evidence="4">Unplaced genomic scaffold CY34scaffold_69, whole genome shotgun sequence</fullName>
    </submittedName>
</protein>
<evidence type="ECO:0000256" key="1">
    <source>
        <dbReference type="PROSITE-ProRule" id="PRU00042"/>
    </source>
</evidence>
<organism evidence="4 5">
    <name type="scientific">Suillus luteus UH-Slu-Lm8-n1</name>
    <dbReference type="NCBI Taxonomy" id="930992"/>
    <lineage>
        <taxon>Eukaryota</taxon>
        <taxon>Fungi</taxon>
        <taxon>Dikarya</taxon>
        <taxon>Basidiomycota</taxon>
        <taxon>Agaricomycotina</taxon>
        <taxon>Agaricomycetes</taxon>
        <taxon>Agaricomycetidae</taxon>
        <taxon>Boletales</taxon>
        <taxon>Suillineae</taxon>
        <taxon>Suillaceae</taxon>
        <taxon>Suillus</taxon>
    </lineage>
</organism>
<dbReference type="PROSITE" id="PS50157">
    <property type="entry name" value="ZINC_FINGER_C2H2_2"/>
    <property type="match status" value="1"/>
</dbReference>
<evidence type="ECO:0000313" key="4">
    <source>
        <dbReference type="EMBL" id="KIK43956.1"/>
    </source>
</evidence>
<dbReference type="Gene3D" id="3.30.160.60">
    <property type="entry name" value="Classic Zinc Finger"/>
    <property type="match status" value="1"/>
</dbReference>
<evidence type="ECO:0000256" key="2">
    <source>
        <dbReference type="SAM" id="MobiDB-lite"/>
    </source>
</evidence>